<feature type="transmembrane region" description="Helical" evidence="1">
    <location>
        <begin position="23"/>
        <end position="43"/>
    </location>
</feature>
<dbReference type="AlphaFoldDB" id="A0A395H0Y4"/>
<accession>A0A395H0Y4</accession>
<evidence type="ECO:0000313" key="2">
    <source>
        <dbReference type="EMBL" id="RAL01511.1"/>
    </source>
</evidence>
<dbReference type="Proteomes" id="UP000249402">
    <property type="component" value="Unassembled WGS sequence"/>
</dbReference>
<keyword evidence="1" id="KW-0472">Membrane</keyword>
<keyword evidence="1" id="KW-1133">Transmembrane helix</keyword>
<keyword evidence="3" id="KW-1185">Reference proteome</keyword>
<name>A0A395H0Y4_9EURO</name>
<proteinExistence type="predicted"/>
<organism evidence="2 3">
    <name type="scientific">Aspergillus ibericus CBS 121593</name>
    <dbReference type="NCBI Taxonomy" id="1448316"/>
    <lineage>
        <taxon>Eukaryota</taxon>
        <taxon>Fungi</taxon>
        <taxon>Dikarya</taxon>
        <taxon>Ascomycota</taxon>
        <taxon>Pezizomycotina</taxon>
        <taxon>Eurotiomycetes</taxon>
        <taxon>Eurotiomycetidae</taxon>
        <taxon>Eurotiales</taxon>
        <taxon>Aspergillaceae</taxon>
        <taxon>Aspergillus</taxon>
        <taxon>Aspergillus subgen. Circumdati</taxon>
    </lineage>
</organism>
<dbReference type="VEuPathDB" id="FungiDB:BO80DRAFT_61007"/>
<reference evidence="2 3" key="1">
    <citation type="submission" date="2018-02" db="EMBL/GenBank/DDBJ databases">
        <title>The genomes of Aspergillus section Nigri reveals drivers in fungal speciation.</title>
        <authorList>
            <consortium name="DOE Joint Genome Institute"/>
            <person name="Vesth T.C."/>
            <person name="Nybo J."/>
            <person name="Theobald S."/>
            <person name="Brandl J."/>
            <person name="Frisvad J.C."/>
            <person name="Nielsen K.F."/>
            <person name="Lyhne E.K."/>
            <person name="Kogle M.E."/>
            <person name="Kuo A."/>
            <person name="Riley R."/>
            <person name="Clum A."/>
            <person name="Nolan M."/>
            <person name="Lipzen A."/>
            <person name="Salamov A."/>
            <person name="Henrissat B."/>
            <person name="Wiebenga A."/>
            <person name="De vries R.P."/>
            <person name="Grigoriev I.V."/>
            <person name="Mortensen U.H."/>
            <person name="Andersen M.R."/>
            <person name="Baker S.E."/>
        </authorList>
    </citation>
    <scope>NUCLEOTIDE SEQUENCE [LARGE SCALE GENOMIC DNA]</scope>
    <source>
        <strain evidence="2 3">CBS 121593</strain>
    </source>
</reference>
<dbReference type="RefSeq" id="XP_025575838.1">
    <property type="nucleotide sequence ID" value="XM_025724630.1"/>
</dbReference>
<evidence type="ECO:0000313" key="3">
    <source>
        <dbReference type="Proteomes" id="UP000249402"/>
    </source>
</evidence>
<dbReference type="EMBL" id="KZ824435">
    <property type="protein sequence ID" value="RAL01511.1"/>
    <property type="molecule type" value="Genomic_DNA"/>
</dbReference>
<keyword evidence="1" id="KW-0812">Transmembrane</keyword>
<gene>
    <name evidence="2" type="ORF">BO80DRAFT_61007</name>
</gene>
<dbReference type="GeneID" id="37229495"/>
<evidence type="ECO:0000256" key="1">
    <source>
        <dbReference type="SAM" id="Phobius"/>
    </source>
</evidence>
<sequence>MFIYLYYCLFIFFHLFQPASTPLFLFLFNILPCVTLGSFLLELNVALEFDKYMDYPEDSKLRWACNFISYSPGFSGSCYQLRSTYLVLPRGLPNGYTQPELTNWRAPPDLAVHGTSTAITRDACTIAQVPNT</sequence>
<protein>
    <submittedName>
        <fullName evidence="2">Uncharacterized protein</fullName>
    </submittedName>
</protein>